<dbReference type="Gene3D" id="1.10.3720.10">
    <property type="entry name" value="MetI-like"/>
    <property type="match status" value="1"/>
</dbReference>
<evidence type="ECO:0000256" key="7">
    <source>
        <dbReference type="ARBA" id="ARBA00022989"/>
    </source>
</evidence>
<evidence type="ECO:0000256" key="5">
    <source>
        <dbReference type="ARBA" id="ARBA00022592"/>
    </source>
</evidence>
<dbReference type="AlphaFoldDB" id="A0A3B0TJD4"/>
<keyword evidence="7 10" id="KW-1133">Transmembrane helix</keyword>
<feature type="transmembrane region" description="Helical" evidence="10">
    <location>
        <begin position="144"/>
        <end position="172"/>
    </location>
</feature>
<dbReference type="InterPro" id="IPR035906">
    <property type="entry name" value="MetI-like_sf"/>
</dbReference>
<dbReference type="GO" id="GO:0005886">
    <property type="term" value="C:plasma membrane"/>
    <property type="evidence" value="ECO:0007669"/>
    <property type="project" value="UniProtKB-SubCell"/>
</dbReference>
<dbReference type="CDD" id="cd06261">
    <property type="entry name" value="TM_PBP2"/>
    <property type="match status" value="1"/>
</dbReference>
<name>A0A3B0TJD4_9ZZZZ</name>
<dbReference type="InterPro" id="IPR051124">
    <property type="entry name" value="Phosphate_Transport_Permease"/>
</dbReference>
<feature type="domain" description="ABC transmembrane type-1" evidence="11">
    <location>
        <begin position="107"/>
        <end position="336"/>
    </location>
</feature>
<dbReference type="PANTHER" id="PTHR30425:SF1">
    <property type="entry name" value="PHOSPHATE TRANSPORT SYSTEM PERMEASE PROTEIN PSTC"/>
    <property type="match status" value="1"/>
</dbReference>
<keyword evidence="8 10" id="KW-0472">Membrane</keyword>
<protein>
    <submittedName>
        <fullName evidence="12">Phosphate transport system permease protein PstC (TC 3.A.1.7.1)</fullName>
    </submittedName>
</protein>
<evidence type="ECO:0000256" key="1">
    <source>
        <dbReference type="ARBA" id="ARBA00004651"/>
    </source>
</evidence>
<evidence type="ECO:0000256" key="3">
    <source>
        <dbReference type="ARBA" id="ARBA00022448"/>
    </source>
</evidence>
<dbReference type="EMBL" id="UOEO01000012">
    <property type="protein sequence ID" value="VAW14582.1"/>
    <property type="molecule type" value="Genomic_DNA"/>
</dbReference>
<reference evidence="12" key="1">
    <citation type="submission" date="2018-06" db="EMBL/GenBank/DDBJ databases">
        <authorList>
            <person name="Zhirakovskaya E."/>
        </authorList>
    </citation>
    <scope>NUCLEOTIDE SEQUENCE</scope>
</reference>
<dbReference type="PANTHER" id="PTHR30425">
    <property type="entry name" value="PHOSPHATE TRANSPORT SYSTEM PERMEASE PROTEIN PST"/>
    <property type="match status" value="1"/>
</dbReference>
<dbReference type="GO" id="GO:0006817">
    <property type="term" value="P:phosphate ion transport"/>
    <property type="evidence" value="ECO:0007669"/>
    <property type="project" value="UniProtKB-KW"/>
</dbReference>
<dbReference type="GO" id="GO:0005315">
    <property type="term" value="F:phosphate transmembrane transporter activity"/>
    <property type="evidence" value="ECO:0007669"/>
    <property type="project" value="InterPro"/>
</dbReference>
<organism evidence="12">
    <name type="scientific">hydrothermal vent metagenome</name>
    <dbReference type="NCBI Taxonomy" id="652676"/>
    <lineage>
        <taxon>unclassified sequences</taxon>
        <taxon>metagenomes</taxon>
        <taxon>ecological metagenomes</taxon>
    </lineage>
</organism>
<dbReference type="SUPFAM" id="SSF161098">
    <property type="entry name" value="MetI-like"/>
    <property type="match status" value="1"/>
</dbReference>
<feature type="region of interest" description="Disordered" evidence="9">
    <location>
        <begin position="1"/>
        <end position="22"/>
    </location>
</feature>
<dbReference type="PROSITE" id="PS50928">
    <property type="entry name" value="ABC_TM1"/>
    <property type="match status" value="1"/>
</dbReference>
<keyword evidence="4" id="KW-1003">Cell membrane</keyword>
<feature type="transmembrane region" description="Helical" evidence="10">
    <location>
        <begin position="100"/>
        <end position="132"/>
    </location>
</feature>
<evidence type="ECO:0000313" key="12">
    <source>
        <dbReference type="EMBL" id="VAW14582.1"/>
    </source>
</evidence>
<evidence type="ECO:0000256" key="4">
    <source>
        <dbReference type="ARBA" id="ARBA00022475"/>
    </source>
</evidence>
<feature type="transmembrane region" description="Helical" evidence="10">
    <location>
        <begin position="318"/>
        <end position="340"/>
    </location>
</feature>
<keyword evidence="3" id="KW-0813">Transport</keyword>
<evidence type="ECO:0000256" key="2">
    <source>
        <dbReference type="ARBA" id="ARBA00007069"/>
    </source>
</evidence>
<evidence type="ECO:0000256" key="9">
    <source>
        <dbReference type="SAM" id="MobiDB-lite"/>
    </source>
</evidence>
<sequence length="352" mass="37470">MIIPINPAVPGMTSNTRPSRRSSDESLVSAIVRIIFTGGEGSSSMANVLFASLAWLAAAIVLLTLGAIIVMLVIGSWPAIEKFGVFQFLTTSEWNPVTEQFGALSSISGTVITSVIAIAIGLPISFGIALFITQLSPPWLKRPIGTAIELLAAIPSIIYGMWGLFVFAPFFAEQVQPLLSATLGNIPLAGLLFQGLPLGISVFVAGIILAIMIVPFIASVMRDVFETVPRELREAAFGLGSTRWEVVWHVILPYTKVGVVGSVMLGLGRALGETMAVTFVIGNAHRLSLGLFNPGNSIASSIANEFTEADGKVYTSSLIALGLVLFIITFIVLALAKLMLLRMVRQQEGRPS</sequence>
<gene>
    <name evidence="12" type="ORF">MNBD_ALPHA12-1228</name>
</gene>
<comment type="subcellular location">
    <subcellularLocation>
        <location evidence="1">Cell membrane</location>
        <topology evidence="1">Multi-pass membrane protein</topology>
    </subcellularLocation>
</comment>
<keyword evidence="6 10" id="KW-0812">Transmembrane</keyword>
<feature type="transmembrane region" description="Helical" evidence="10">
    <location>
        <begin position="192"/>
        <end position="225"/>
    </location>
</feature>
<evidence type="ECO:0000259" key="11">
    <source>
        <dbReference type="PROSITE" id="PS50928"/>
    </source>
</evidence>
<evidence type="ECO:0000256" key="6">
    <source>
        <dbReference type="ARBA" id="ARBA00022692"/>
    </source>
</evidence>
<accession>A0A3B0TJD4</accession>
<evidence type="ECO:0000256" key="8">
    <source>
        <dbReference type="ARBA" id="ARBA00023136"/>
    </source>
</evidence>
<dbReference type="InterPro" id="IPR000515">
    <property type="entry name" value="MetI-like"/>
</dbReference>
<proteinExistence type="inferred from homology"/>
<keyword evidence="5" id="KW-0592">Phosphate transport</keyword>
<dbReference type="InterPro" id="IPR011864">
    <property type="entry name" value="Phosphate_PstC"/>
</dbReference>
<dbReference type="NCBIfam" id="TIGR02138">
    <property type="entry name" value="phosphate_pstC"/>
    <property type="match status" value="1"/>
</dbReference>
<comment type="similarity">
    <text evidence="2">Belongs to the binding-protein-dependent transport system permease family. CysTW subfamily.</text>
</comment>
<dbReference type="Pfam" id="PF00528">
    <property type="entry name" value="BPD_transp_1"/>
    <property type="match status" value="1"/>
</dbReference>
<evidence type="ECO:0000256" key="10">
    <source>
        <dbReference type="SAM" id="Phobius"/>
    </source>
</evidence>
<feature type="transmembrane region" description="Helical" evidence="10">
    <location>
        <begin position="53"/>
        <end position="80"/>
    </location>
</feature>
<feature type="transmembrane region" description="Helical" evidence="10">
    <location>
        <begin position="246"/>
        <end position="267"/>
    </location>
</feature>